<dbReference type="Pfam" id="PF00072">
    <property type="entry name" value="Response_reg"/>
    <property type="match status" value="1"/>
</dbReference>
<feature type="domain" description="PAC" evidence="21">
    <location>
        <begin position="1167"/>
        <end position="1220"/>
    </location>
</feature>
<evidence type="ECO:0000256" key="10">
    <source>
        <dbReference type="ARBA" id="ARBA00022840"/>
    </source>
</evidence>
<feature type="domain" description="Response regulatory" evidence="19">
    <location>
        <begin position="1481"/>
        <end position="1597"/>
    </location>
</feature>
<evidence type="ECO:0000259" key="21">
    <source>
        <dbReference type="PROSITE" id="PS50113"/>
    </source>
</evidence>
<dbReference type="FunFam" id="1.10.287.130:FF:000038">
    <property type="entry name" value="Sensory transduction histidine kinase"/>
    <property type="match status" value="1"/>
</dbReference>
<evidence type="ECO:0000256" key="9">
    <source>
        <dbReference type="ARBA" id="ARBA00022777"/>
    </source>
</evidence>
<evidence type="ECO:0000256" key="3">
    <source>
        <dbReference type="ARBA" id="ARBA00012438"/>
    </source>
</evidence>
<dbReference type="Gene3D" id="1.10.287.130">
    <property type="match status" value="1"/>
</dbReference>
<keyword evidence="4" id="KW-1003">Cell membrane</keyword>
<evidence type="ECO:0000256" key="15">
    <source>
        <dbReference type="PROSITE-ProRule" id="PRU00110"/>
    </source>
</evidence>
<feature type="domain" description="PAS" evidence="20">
    <location>
        <begin position="813"/>
        <end position="886"/>
    </location>
</feature>
<dbReference type="GO" id="GO:0005886">
    <property type="term" value="C:plasma membrane"/>
    <property type="evidence" value="ECO:0007669"/>
    <property type="project" value="UniProtKB-SubCell"/>
</dbReference>
<dbReference type="InterPro" id="IPR013655">
    <property type="entry name" value="PAS_fold_3"/>
</dbReference>
<organism evidence="23 24">
    <name type="scientific">Methylomonas denitrificans</name>
    <dbReference type="NCBI Taxonomy" id="1538553"/>
    <lineage>
        <taxon>Bacteria</taxon>
        <taxon>Pseudomonadati</taxon>
        <taxon>Pseudomonadota</taxon>
        <taxon>Gammaproteobacteria</taxon>
        <taxon>Methylococcales</taxon>
        <taxon>Methylococcaceae</taxon>
        <taxon>Methylomonas</taxon>
    </lineage>
</organism>
<dbReference type="SMART" id="SM00086">
    <property type="entry name" value="PAC"/>
    <property type="match status" value="6"/>
</dbReference>
<feature type="modified residue" description="Phosphohistidine" evidence="15">
    <location>
        <position position="1671"/>
    </location>
</feature>
<dbReference type="PROSITE" id="PS50113">
    <property type="entry name" value="PAC"/>
    <property type="match status" value="4"/>
</dbReference>
<dbReference type="CDD" id="cd00082">
    <property type="entry name" value="HisKA"/>
    <property type="match status" value="1"/>
</dbReference>
<dbReference type="EC" id="2.7.13.3" evidence="3"/>
<feature type="domain" description="PAC" evidence="21">
    <location>
        <begin position="386"/>
        <end position="440"/>
    </location>
</feature>
<dbReference type="KEGG" id="mdn:JT25_001435"/>
<dbReference type="Gene3D" id="3.30.565.10">
    <property type="entry name" value="Histidine kinase-like ATPase, C-terminal domain"/>
    <property type="match status" value="1"/>
</dbReference>
<dbReference type="PANTHER" id="PTHR45339:SF1">
    <property type="entry name" value="HYBRID SIGNAL TRANSDUCTION HISTIDINE KINASE J"/>
    <property type="match status" value="1"/>
</dbReference>
<feature type="domain" description="PAS" evidence="20">
    <location>
        <begin position="1091"/>
        <end position="1164"/>
    </location>
</feature>
<evidence type="ECO:0000256" key="8">
    <source>
        <dbReference type="ARBA" id="ARBA00022741"/>
    </source>
</evidence>
<dbReference type="InterPro" id="IPR013656">
    <property type="entry name" value="PAS_4"/>
</dbReference>
<dbReference type="InterPro" id="IPR004358">
    <property type="entry name" value="Sig_transdc_His_kin-like_C"/>
</dbReference>
<evidence type="ECO:0000259" key="19">
    <source>
        <dbReference type="PROSITE" id="PS50110"/>
    </source>
</evidence>
<dbReference type="CDD" id="cd00130">
    <property type="entry name" value="PAS"/>
    <property type="match status" value="5"/>
</dbReference>
<feature type="domain" description="PAS" evidence="20">
    <location>
        <begin position="567"/>
        <end position="638"/>
    </location>
</feature>
<dbReference type="PROSITE" id="PS50110">
    <property type="entry name" value="RESPONSE_REGULATORY"/>
    <property type="match status" value="1"/>
</dbReference>
<dbReference type="Gene3D" id="3.40.50.2300">
    <property type="match status" value="1"/>
</dbReference>
<dbReference type="InterPro" id="IPR011006">
    <property type="entry name" value="CheY-like_superfamily"/>
</dbReference>
<dbReference type="FunFam" id="3.30.565.10:FF:000010">
    <property type="entry name" value="Sensor histidine kinase RcsC"/>
    <property type="match status" value="1"/>
</dbReference>
<evidence type="ECO:0000259" key="20">
    <source>
        <dbReference type="PROSITE" id="PS50112"/>
    </source>
</evidence>
<evidence type="ECO:0000256" key="11">
    <source>
        <dbReference type="ARBA" id="ARBA00022989"/>
    </source>
</evidence>
<dbReference type="Proteomes" id="UP000030512">
    <property type="component" value="Chromosome"/>
</dbReference>
<keyword evidence="11 17" id="KW-1133">Transmembrane helix</keyword>
<keyword evidence="10" id="KW-0067">ATP-binding</keyword>
<evidence type="ECO:0000256" key="4">
    <source>
        <dbReference type="ARBA" id="ARBA00022475"/>
    </source>
</evidence>
<dbReference type="STRING" id="1538553.JT25_001435"/>
<dbReference type="GO" id="GO:0000155">
    <property type="term" value="F:phosphorelay sensor kinase activity"/>
    <property type="evidence" value="ECO:0007669"/>
    <property type="project" value="InterPro"/>
</dbReference>
<dbReference type="SUPFAM" id="SSF47226">
    <property type="entry name" value="Histidine-containing phosphotransfer domain, HPT domain"/>
    <property type="match status" value="1"/>
</dbReference>
<dbReference type="InterPro" id="IPR001789">
    <property type="entry name" value="Sig_transdc_resp-reg_receiver"/>
</dbReference>
<feature type="modified residue" description="4-aspartylphosphate" evidence="16">
    <location>
        <position position="1530"/>
    </location>
</feature>
<evidence type="ECO:0000256" key="1">
    <source>
        <dbReference type="ARBA" id="ARBA00000085"/>
    </source>
</evidence>
<feature type="domain" description="PAC" evidence="21">
    <location>
        <begin position="1022"/>
        <end position="1072"/>
    </location>
</feature>
<dbReference type="OrthoDB" id="5290456at2"/>
<feature type="transmembrane region" description="Helical" evidence="17">
    <location>
        <begin position="92"/>
        <end position="110"/>
    </location>
</feature>
<dbReference type="SMART" id="SM00073">
    <property type="entry name" value="HPT"/>
    <property type="match status" value="1"/>
</dbReference>
<dbReference type="InterPro" id="IPR000700">
    <property type="entry name" value="PAS-assoc_C"/>
</dbReference>
<keyword evidence="7 17" id="KW-0812">Transmembrane</keyword>
<comment type="subcellular location">
    <subcellularLocation>
        <location evidence="2">Cell membrane</location>
        <topology evidence="2">Multi-pass membrane protein</topology>
    </subcellularLocation>
</comment>
<evidence type="ECO:0000313" key="23">
    <source>
        <dbReference type="EMBL" id="AMK75157.1"/>
    </source>
</evidence>
<dbReference type="SUPFAM" id="SSF47384">
    <property type="entry name" value="Homodimeric domain of signal transducing histidine kinase"/>
    <property type="match status" value="1"/>
</dbReference>
<reference evidence="23 24" key="1">
    <citation type="journal article" date="2015" name="Environ. Microbiol.">
        <title>Methane oxidation coupled to nitrate reduction under hypoxia by the Gammaproteobacterium Methylomonas denitrificans, sp. nov. type strain FJG1.</title>
        <authorList>
            <person name="Kits K.D."/>
            <person name="Klotz M.G."/>
            <person name="Stein L.Y."/>
        </authorList>
    </citation>
    <scope>NUCLEOTIDE SEQUENCE [LARGE SCALE GENOMIC DNA]</scope>
    <source>
        <strain evidence="23 24">FJG1</strain>
    </source>
</reference>
<feature type="transmembrane region" description="Helical" evidence="17">
    <location>
        <begin position="49"/>
        <end position="65"/>
    </location>
</feature>
<dbReference type="InterPro" id="IPR003661">
    <property type="entry name" value="HisK_dim/P_dom"/>
</dbReference>
<dbReference type="InterPro" id="IPR001610">
    <property type="entry name" value="PAC"/>
</dbReference>
<feature type="transmembrane region" description="Helical" evidence="17">
    <location>
        <begin position="197"/>
        <end position="219"/>
    </location>
</feature>
<comment type="catalytic activity">
    <reaction evidence="1">
        <text>ATP + protein L-histidine = ADP + protein N-phospho-L-histidine.</text>
        <dbReference type="EC" id="2.7.13.3"/>
    </reaction>
</comment>
<dbReference type="CDD" id="cd00088">
    <property type="entry name" value="HPT"/>
    <property type="match status" value="1"/>
</dbReference>
<feature type="transmembrane region" description="Helical" evidence="17">
    <location>
        <begin position="126"/>
        <end position="147"/>
    </location>
</feature>
<keyword evidence="24" id="KW-1185">Reference proteome</keyword>
<dbReference type="SMART" id="SM00388">
    <property type="entry name" value="HisKA"/>
    <property type="match status" value="1"/>
</dbReference>
<keyword evidence="6" id="KW-0808">Transferase</keyword>
<dbReference type="InterPro" id="IPR035965">
    <property type="entry name" value="PAS-like_dom_sf"/>
</dbReference>
<evidence type="ECO:0000256" key="7">
    <source>
        <dbReference type="ARBA" id="ARBA00022692"/>
    </source>
</evidence>
<feature type="transmembrane region" description="Helical" evidence="17">
    <location>
        <begin position="281"/>
        <end position="301"/>
    </location>
</feature>
<feature type="domain" description="PAC" evidence="21">
    <location>
        <begin position="890"/>
        <end position="943"/>
    </location>
</feature>
<dbReference type="InterPro" id="IPR008207">
    <property type="entry name" value="Sig_transdc_His_kin_Hpt_dom"/>
</dbReference>
<name>A0A140E433_9GAMM</name>
<dbReference type="InterPro" id="IPR036890">
    <property type="entry name" value="HATPase_C_sf"/>
</dbReference>
<dbReference type="PANTHER" id="PTHR45339">
    <property type="entry name" value="HYBRID SIGNAL TRANSDUCTION HISTIDINE KINASE J"/>
    <property type="match status" value="1"/>
</dbReference>
<evidence type="ECO:0000259" key="18">
    <source>
        <dbReference type="PROSITE" id="PS50109"/>
    </source>
</evidence>
<evidence type="ECO:0000256" key="13">
    <source>
        <dbReference type="ARBA" id="ARBA00023136"/>
    </source>
</evidence>
<dbReference type="Pfam" id="PF01627">
    <property type="entry name" value="Hpt"/>
    <property type="match status" value="1"/>
</dbReference>
<keyword evidence="5 16" id="KW-0597">Phosphoprotein</keyword>
<keyword evidence="14" id="KW-0131">Cell cycle</keyword>
<feature type="domain" description="Histidine kinase" evidence="18">
    <location>
        <begin position="1238"/>
        <end position="1460"/>
    </location>
</feature>
<dbReference type="SUPFAM" id="SSF55785">
    <property type="entry name" value="PYP-like sensor domain (PAS domain)"/>
    <property type="match status" value="6"/>
</dbReference>
<feature type="domain" description="PAS" evidence="20">
    <location>
        <begin position="314"/>
        <end position="384"/>
    </location>
</feature>
<dbReference type="PROSITE" id="PS50109">
    <property type="entry name" value="HIS_KIN"/>
    <property type="match status" value="1"/>
</dbReference>
<dbReference type="SUPFAM" id="SSF52172">
    <property type="entry name" value="CheY-like"/>
    <property type="match status" value="1"/>
</dbReference>
<evidence type="ECO:0000256" key="17">
    <source>
        <dbReference type="SAM" id="Phobius"/>
    </source>
</evidence>
<dbReference type="CDD" id="cd17546">
    <property type="entry name" value="REC_hyHK_CKI1_RcsC-like"/>
    <property type="match status" value="1"/>
</dbReference>
<dbReference type="Pfam" id="PF08448">
    <property type="entry name" value="PAS_4"/>
    <property type="match status" value="1"/>
</dbReference>
<dbReference type="GO" id="GO:0005524">
    <property type="term" value="F:ATP binding"/>
    <property type="evidence" value="ECO:0007669"/>
    <property type="project" value="UniProtKB-KW"/>
</dbReference>
<dbReference type="NCBIfam" id="TIGR00229">
    <property type="entry name" value="sensory_box"/>
    <property type="match status" value="6"/>
</dbReference>
<feature type="transmembrane region" description="Helical" evidence="17">
    <location>
        <begin position="21"/>
        <end position="43"/>
    </location>
</feature>
<dbReference type="Pfam" id="PF08447">
    <property type="entry name" value="PAS_3"/>
    <property type="match status" value="2"/>
</dbReference>
<evidence type="ECO:0000256" key="16">
    <source>
        <dbReference type="PROSITE-ProRule" id="PRU00169"/>
    </source>
</evidence>
<feature type="transmembrane region" description="Helical" evidence="17">
    <location>
        <begin position="167"/>
        <end position="185"/>
    </location>
</feature>
<dbReference type="InterPro" id="IPR003594">
    <property type="entry name" value="HATPase_dom"/>
</dbReference>
<evidence type="ECO:0000256" key="12">
    <source>
        <dbReference type="ARBA" id="ARBA00023012"/>
    </source>
</evidence>
<feature type="transmembrane region" description="Helical" evidence="17">
    <location>
        <begin position="231"/>
        <end position="261"/>
    </location>
</feature>
<dbReference type="InterPro" id="IPR036641">
    <property type="entry name" value="HPT_dom_sf"/>
</dbReference>
<dbReference type="Gene3D" id="3.30.450.20">
    <property type="entry name" value="PAS domain"/>
    <property type="match status" value="6"/>
</dbReference>
<keyword evidence="12" id="KW-0902">Two-component regulatory system</keyword>
<evidence type="ECO:0000256" key="6">
    <source>
        <dbReference type="ARBA" id="ARBA00022679"/>
    </source>
</evidence>
<dbReference type="InterPro" id="IPR007895">
    <property type="entry name" value="MASE1"/>
</dbReference>
<evidence type="ECO:0000256" key="14">
    <source>
        <dbReference type="ARBA" id="ARBA00023306"/>
    </source>
</evidence>
<dbReference type="InterPro" id="IPR005467">
    <property type="entry name" value="His_kinase_dom"/>
</dbReference>
<evidence type="ECO:0000256" key="5">
    <source>
        <dbReference type="ARBA" id="ARBA00022553"/>
    </source>
</evidence>
<feature type="domain" description="PAS" evidence="20">
    <location>
        <begin position="691"/>
        <end position="734"/>
    </location>
</feature>
<dbReference type="SMART" id="SM00091">
    <property type="entry name" value="PAS"/>
    <property type="match status" value="6"/>
</dbReference>
<dbReference type="Pfam" id="PF05231">
    <property type="entry name" value="MASE1"/>
    <property type="match status" value="1"/>
</dbReference>
<dbReference type="InterPro" id="IPR000014">
    <property type="entry name" value="PAS"/>
</dbReference>
<keyword evidence="9" id="KW-0418">Kinase</keyword>
<protein>
    <recommendedName>
        <fullName evidence="3">histidine kinase</fullName>
        <ecNumber evidence="3">2.7.13.3</ecNumber>
    </recommendedName>
</protein>
<dbReference type="PRINTS" id="PR00344">
    <property type="entry name" value="BCTRLSENSOR"/>
</dbReference>
<dbReference type="Pfam" id="PF00512">
    <property type="entry name" value="HisKA"/>
    <property type="match status" value="1"/>
</dbReference>
<dbReference type="SUPFAM" id="SSF55874">
    <property type="entry name" value="ATPase domain of HSP90 chaperone/DNA topoisomerase II/histidine kinase"/>
    <property type="match status" value="1"/>
</dbReference>
<dbReference type="Pfam" id="PF13426">
    <property type="entry name" value="PAS_9"/>
    <property type="match status" value="3"/>
</dbReference>
<keyword evidence="8" id="KW-0547">Nucleotide-binding</keyword>
<dbReference type="PROSITE" id="PS50112">
    <property type="entry name" value="PAS"/>
    <property type="match status" value="5"/>
</dbReference>
<dbReference type="InterPro" id="IPR036097">
    <property type="entry name" value="HisK_dim/P_sf"/>
</dbReference>
<dbReference type="SMART" id="SM00448">
    <property type="entry name" value="REC"/>
    <property type="match status" value="1"/>
</dbReference>
<dbReference type="Gene3D" id="1.20.120.160">
    <property type="entry name" value="HPT domain"/>
    <property type="match status" value="1"/>
</dbReference>
<feature type="domain" description="HPt" evidence="22">
    <location>
        <begin position="1632"/>
        <end position="1730"/>
    </location>
</feature>
<sequence length="1819" mass="204759">MERKRSLQIQTGFMPRLPALTYLKLIAVASVYTFTGQISLLYFTPDGSVSIFFVASGVALAAILLGGKNYLWAVLLGALTLNLLQGKPLLTATVMSLGSVAGAGFGAWLVRRHQRFDATLPTLRDYLVLICLGGFIACALPALVGALALVKAGLIQQNAFTSSLMNWWMGDSLGIILITPLILVWRDTPNRLNAKCIGEALLVLVLNGLLGQMVFLDWLHTDIGDYAKSHWLFLLITWIAVRFGTRVTTLALTITAVQAMLGSSQHRWGFFEHDLGNQQELNYWIFMSVLSIVGMALASYFSERRQALETLSEKEELFRTLIKAMPDMVWLKDPNGVYLLCNPSFEPLCGATEEQVVGKTDYDFVNKELADFFRERDFTAVAAGKPCLNKEWLTTADGKRTALYETIKTPVNTSDGKLLGILGVARDITEAYRIQLQLQERIKERQCLFAIFSATEDKDQSPLDMLQSVVDILPSGWQYPEITAARIEWEGISVSSAHFRETPYQISAQLNTQTGSPGHIDIFYLESRPAEHEGPFLREERALLDTAAERLSTVLDQHLVHLQLKEREEIHRTIVAQALDSIALIASGSLRFVEFNDTACNSLGYSRAEFARLTVRDILADQSRIKIRQHLRALIRQGSISFDTLHRHKDGSLRDVNVRIKLVKFQEQNYFATIWTDTTEQKQLLQEVSEKAELHRVLVDNSSDGIVIIDQSHRVIEANKRFCDMLGYSLEEALQLYTWDFEAELTEQQIRANFSDLLHTDTVIETRHRRQDGNCFDVEVSISGVNWGNTNLVFCVCRDITSRKQITNQLADERRRLADIIEATQAGTWEWNLQTGQAVFNERWAEIFGYQLSRLQPFTTHSWEQFVHPEDLKLANRLLEEHLAGQSDYYQCDLRMRHKDGHWVWIADRGRVTQRTADGKPLIVSGTHMDITERREAEQRIRESEERFRTLFEDTKEAISILEDGCFVNANRACLEMLGMDSVDTLKNISPAQLSPEYQPDGQLSSDKANQMMRIALETGSHQFEWMHVRANGERFPAEILLTAIRRNDKTLLHAVWRDMTEKKKAETELAKYRQHLETLVAERTVELKISEERLGFALAASNDGIWDWNIRDNSSYCNKAYFQMLGYEPDELGQDVNSHWLKLLHPAHRESISARVQQQLKQEGFYEMEFQMRAKDGSYKWILSRAKVVERDENGQAIRAVGTHTDLTARKELELALLAAKEQAEAANLSKSTFLANMSHEIRTPMNAILGMSHLLQRELNKPDQLDKLDKITYASKHLLNLINDILDLSKIEAERLHIEETPINLTALLDHAYSMMAERAHSKGLRLAKELDDALAAMPLLGDPLRIGQILINYLGNAIKFTDSGEVSLKAYLLTQSAEHIEVRFEVSDTGIGLNDEQQARVFDAFEQGQSSTTRKYGGTGLGLTISRHLANMMGGSVGVSSTLGLGSTFWFTVKLKPDHNPRSTVVAANTSNFRREATILLVEDNEINQEVAQELLENTGLTVELANHGAEALSMVKNRYYDLILMDMHMPIMDGLEATRLIRQLPDCRTLPIIAMTANAFQEDRLECLNAGMNDFLAKPVDPDILFAMLSRWLPDNSSVAKRLPDEKASPGKVLVLDTEIGLRSFAGKQHSYQQMLQRFVDLHLDDTQKIVEATEVNDMQSAQRLAHTLKGVAATLGLEQIRALAAVLEQSIKSAAERSAITANSKQLSLALASAATEIRAILAESTNSEEVAATLDITQLRAFIPDLLAMLASDNINAVDSWHKIAPSLSTLLNKAEQIETITGQIESYDLPTALESLRQLLGQHAQFAEFIKN</sequence>
<evidence type="ECO:0000259" key="22">
    <source>
        <dbReference type="PROSITE" id="PS50894"/>
    </source>
</evidence>
<dbReference type="PROSITE" id="PS50894">
    <property type="entry name" value="HPT"/>
    <property type="match status" value="1"/>
</dbReference>
<keyword evidence="13 17" id="KW-0472">Membrane</keyword>
<dbReference type="Pfam" id="PF02518">
    <property type="entry name" value="HATPase_c"/>
    <property type="match status" value="1"/>
</dbReference>
<dbReference type="EMBL" id="CP014476">
    <property type="protein sequence ID" value="AMK75157.1"/>
    <property type="molecule type" value="Genomic_DNA"/>
</dbReference>
<dbReference type="CDD" id="cd16922">
    <property type="entry name" value="HATPase_EvgS-ArcB-TorS-like"/>
    <property type="match status" value="1"/>
</dbReference>
<evidence type="ECO:0000313" key="24">
    <source>
        <dbReference type="Proteomes" id="UP000030512"/>
    </source>
</evidence>
<dbReference type="SMART" id="SM00387">
    <property type="entry name" value="HATPase_c"/>
    <property type="match status" value="1"/>
</dbReference>
<proteinExistence type="predicted"/>
<accession>A0A140E433</accession>
<gene>
    <name evidence="23" type="ORF">JT25_001435</name>
</gene>
<evidence type="ECO:0000256" key="2">
    <source>
        <dbReference type="ARBA" id="ARBA00004651"/>
    </source>
</evidence>